<dbReference type="AlphaFoldDB" id="J3MFC7"/>
<organism evidence="1">
    <name type="scientific">Oryza brachyantha</name>
    <name type="common">malo sina</name>
    <dbReference type="NCBI Taxonomy" id="4533"/>
    <lineage>
        <taxon>Eukaryota</taxon>
        <taxon>Viridiplantae</taxon>
        <taxon>Streptophyta</taxon>
        <taxon>Embryophyta</taxon>
        <taxon>Tracheophyta</taxon>
        <taxon>Spermatophyta</taxon>
        <taxon>Magnoliopsida</taxon>
        <taxon>Liliopsida</taxon>
        <taxon>Poales</taxon>
        <taxon>Poaceae</taxon>
        <taxon>BOP clade</taxon>
        <taxon>Oryzoideae</taxon>
        <taxon>Oryzeae</taxon>
        <taxon>Oryzinae</taxon>
        <taxon>Oryza</taxon>
    </lineage>
</organism>
<reference evidence="1" key="1">
    <citation type="journal article" date="2013" name="Nat. Commun.">
        <title>Whole-genome sequencing of Oryza brachyantha reveals mechanisms underlying Oryza genome evolution.</title>
        <authorList>
            <person name="Chen J."/>
            <person name="Huang Q."/>
            <person name="Gao D."/>
            <person name="Wang J."/>
            <person name="Lang Y."/>
            <person name="Liu T."/>
            <person name="Li B."/>
            <person name="Bai Z."/>
            <person name="Luis Goicoechea J."/>
            <person name="Liang C."/>
            <person name="Chen C."/>
            <person name="Zhang W."/>
            <person name="Sun S."/>
            <person name="Liao Y."/>
            <person name="Zhang X."/>
            <person name="Yang L."/>
            <person name="Song C."/>
            <person name="Wang M."/>
            <person name="Shi J."/>
            <person name="Liu G."/>
            <person name="Liu J."/>
            <person name="Zhou H."/>
            <person name="Zhou W."/>
            <person name="Yu Q."/>
            <person name="An N."/>
            <person name="Chen Y."/>
            <person name="Cai Q."/>
            <person name="Wang B."/>
            <person name="Liu B."/>
            <person name="Min J."/>
            <person name="Huang Y."/>
            <person name="Wu H."/>
            <person name="Li Z."/>
            <person name="Zhang Y."/>
            <person name="Yin Y."/>
            <person name="Song W."/>
            <person name="Jiang J."/>
            <person name="Jackson S.A."/>
            <person name="Wing R.A."/>
            <person name="Wang J."/>
            <person name="Chen M."/>
        </authorList>
    </citation>
    <scope>NUCLEOTIDE SEQUENCE [LARGE SCALE GENOMIC DNA]</scope>
    <source>
        <strain evidence="1">cv. IRGC 101232</strain>
    </source>
</reference>
<evidence type="ECO:0000313" key="2">
    <source>
        <dbReference type="Proteomes" id="UP000006038"/>
    </source>
</evidence>
<protein>
    <submittedName>
        <fullName evidence="1">Uncharacterized protein</fullName>
    </submittedName>
</protein>
<reference evidence="1" key="2">
    <citation type="submission" date="2013-04" db="UniProtKB">
        <authorList>
            <consortium name="EnsemblPlants"/>
        </authorList>
    </citation>
    <scope>IDENTIFICATION</scope>
</reference>
<keyword evidence="2" id="KW-1185">Reference proteome</keyword>
<dbReference type="HOGENOM" id="CLU_118797_0_0_1"/>
<name>J3MFC7_ORYBR</name>
<evidence type="ECO:0000313" key="1">
    <source>
        <dbReference type="EnsemblPlants" id="OB06G27210.1"/>
    </source>
</evidence>
<dbReference type="Gramene" id="OB06G27210.1">
    <property type="protein sequence ID" value="OB06G27210.1"/>
    <property type="gene ID" value="OB06G27210"/>
</dbReference>
<dbReference type="Proteomes" id="UP000006038">
    <property type="component" value="Chromosome 6"/>
</dbReference>
<dbReference type="EnsemblPlants" id="OB06G27210.1">
    <property type="protein sequence ID" value="OB06G27210.1"/>
    <property type="gene ID" value="OB06G27210"/>
</dbReference>
<accession>J3MFC7</accession>
<sequence length="130" mass="14707">MHSLRLPGISPWMALFHKPRISSLEHEESSAGMLPSKEFMLRLRFLSSLRKPSLDGMLPWKLLSDSCSVVREVRLAMQGDMVPVMPSDARSIATTRCGRRALQVTPSQLQRFKDVLLHDHEDRALDGPES</sequence>
<proteinExistence type="predicted"/>